<comment type="caution">
    <text evidence="4">The sequence shown here is derived from an EMBL/GenBank/DDBJ whole genome shotgun (WGS) entry which is preliminary data.</text>
</comment>
<organism evidence="4 5">
    <name type="scientific">Chitinophaga defluvii</name>
    <dbReference type="NCBI Taxonomy" id="3163343"/>
    <lineage>
        <taxon>Bacteria</taxon>
        <taxon>Pseudomonadati</taxon>
        <taxon>Bacteroidota</taxon>
        <taxon>Chitinophagia</taxon>
        <taxon>Chitinophagales</taxon>
        <taxon>Chitinophagaceae</taxon>
        <taxon>Chitinophaga</taxon>
    </lineage>
</organism>
<proteinExistence type="predicted"/>
<evidence type="ECO:0000256" key="2">
    <source>
        <dbReference type="SAM" id="Phobius"/>
    </source>
</evidence>
<feature type="compositionally biased region" description="Polar residues" evidence="1">
    <location>
        <begin position="109"/>
        <end position="118"/>
    </location>
</feature>
<dbReference type="NCBIfam" id="TIGR03779">
    <property type="entry name" value="Bac_Flav_CT_M"/>
    <property type="match status" value="1"/>
</dbReference>
<dbReference type="EMBL" id="JBEXAC010000002">
    <property type="protein sequence ID" value="MET6999428.1"/>
    <property type="molecule type" value="Genomic_DNA"/>
</dbReference>
<keyword evidence="2" id="KW-0812">Transmembrane</keyword>
<reference evidence="4 5" key="1">
    <citation type="submission" date="2024-06" db="EMBL/GenBank/DDBJ databases">
        <title>Chitinophaga defluvii sp. nov., isolated from municipal sewage.</title>
        <authorList>
            <person name="Zhang L."/>
        </authorList>
    </citation>
    <scope>NUCLEOTIDE SEQUENCE [LARGE SCALE GENOMIC DNA]</scope>
    <source>
        <strain evidence="4 5">H8</strain>
    </source>
</reference>
<evidence type="ECO:0000313" key="5">
    <source>
        <dbReference type="Proteomes" id="UP001549749"/>
    </source>
</evidence>
<evidence type="ECO:0000259" key="3">
    <source>
        <dbReference type="Pfam" id="PF12508"/>
    </source>
</evidence>
<dbReference type="InterPro" id="IPR055407">
    <property type="entry name" value="TraM_C"/>
</dbReference>
<evidence type="ECO:0000256" key="1">
    <source>
        <dbReference type="SAM" id="MobiDB-lite"/>
    </source>
</evidence>
<dbReference type="InterPro" id="IPR022187">
    <property type="entry name" value="Conjug_transposon_TraM"/>
</dbReference>
<name>A0ABV2T8U1_9BACT</name>
<sequence>MDSEKEKVSQRKTKILILAPLVIIPLLGVLFYLALGGKKQESNKPTGLNPNLPSPLLNDKRMDKLSLYQEADLDSAKRENADRYDPLAQWFGTGHRTVDSQKMKMSAGSERSSQQAATSGGGIRPIVSSPAPEAKVETKLAEIEKLLSTTGGDSPVVAQSQLPDTSAAAAIRQLEELMGQMNQDGAAAYQEDGEMKQMSNMLETILDIQHPSRVTERIKQQSADNKGKVFPLTTAPESATLDLMSPSPTIKDTGRMEMLLAKHGIKSPVATSIDGFYELDEHEGLSQGNTLAAVIHQDQTITSGATVKLRLLQDAYIQGQLFPKGSFVYGPCNLSGERLQIEIPSVRLSNNALFSVSLTVYDLDGLPGIRIPGSIKQEAGKESSEQAMQALSLGSLDPSLGAQATAAGIDAAKNLLKRKIKLVKVHLKADYPVLLASDQR</sequence>
<evidence type="ECO:0000313" key="4">
    <source>
        <dbReference type="EMBL" id="MET6999428.1"/>
    </source>
</evidence>
<feature type="transmembrane region" description="Helical" evidence="2">
    <location>
        <begin position="15"/>
        <end position="35"/>
    </location>
</feature>
<dbReference type="Proteomes" id="UP001549749">
    <property type="component" value="Unassembled WGS sequence"/>
</dbReference>
<feature type="domain" description="Conjugative transposon TraM C-terminal" evidence="3">
    <location>
        <begin position="292"/>
        <end position="435"/>
    </location>
</feature>
<feature type="region of interest" description="Disordered" evidence="1">
    <location>
        <begin position="98"/>
        <end position="133"/>
    </location>
</feature>
<keyword evidence="5" id="KW-1185">Reference proteome</keyword>
<keyword evidence="2" id="KW-0472">Membrane</keyword>
<protein>
    <submittedName>
        <fullName evidence="4">Conjugative transposon protein TraM</fullName>
    </submittedName>
</protein>
<gene>
    <name evidence="4" type="primary">traM</name>
    <name evidence="4" type="ORF">ABR189_18715</name>
</gene>
<dbReference type="RefSeq" id="WP_354661992.1">
    <property type="nucleotide sequence ID" value="NZ_JBEXAC010000002.1"/>
</dbReference>
<keyword evidence="2" id="KW-1133">Transmembrane helix</keyword>
<dbReference type="Pfam" id="PF12508">
    <property type="entry name" value="Transposon_TraM"/>
    <property type="match status" value="1"/>
</dbReference>
<accession>A0ABV2T8U1</accession>